<reference evidence="1" key="1">
    <citation type="submission" date="2022-12" db="EMBL/GenBank/DDBJ databases">
        <title>Reference genome sequencing for broad-spectrum identification of bacterial and archaeal isolates by mass spectrometry.</title>
        <authorList>
            <person name="Sekiguchi Y."/>
            <person name="Tourlousse D.M."/>
        </authorList>
    </citation>
    <scope>NUCLEOTIDE SEQUENCE</scope>
    <source>
        <strain evidence="1">TSL-P1</strain>
    </source>
</reference>
<dbReference type="EMBL" id="BSDX01000001">
    <property type="protein sequence ID" value="GLI53345.1"/>
    <property type="molecule type" value="Genomic_DNA"/>
</dbReference>
<dbReference type="Proteomes" id="UP001144297">
    <property type="component" value="Unassembled WGS sequence"/>
</dbReference>
<sequence length="74" mass="8560">MTNHERFVETFKGMSGKELSTSEIRDIIIKKFPDMNRGSILPNDHAEGNKSVCWCAGTENRVFDRIKRGLYKVR</sequence>
<name>A0A9W6LKZ9_9BACT</name>
<protein>
    <submittedName>
        <fullName evidence="1">Uncharacterized protein</fullName>
    </submittedName>
</protein>
<comment type="caution">
    <text evidence="1">The sequence shown here is derived from an EMBL/GenBank/DDBJ whole genome shotgun (WGS) entry which is preliminary data.</text>
</comment>
<dbReference type="AlphaFoldDB" id="A0A9W6LKZ9"/>
<proteinExistence type="predicted"/>
<gene>
    <name evidence="1" type="ORF">TISLANDTSLP1_10380</name>
</gene>
<evidence type="ECO:0000313" key="1">
    <source>
        <dbReference type="EMBL" id="GLI53345.1"/>
    </source>
</evidence>
<organism evidence="1 2">
    <name type="scientific">Thermodesulfovibrio yellowstonii</name>
    <dbReference type="NCBI Taxonomy" id="28262"/>
    <lineage>
        <taxon>Bacteria</taxon>
        <taxon>Pseudomonadati</taxon>
        <taxon>Nitrospirota</taxon>
        <taxon>Thermodesulfovibrionia</taxon>
        <taxon>Thermodesulfovibrionales</taxon>
        <taxon>Thermodesulfovibrionaceae</taxon>
        <taxon>Thermodesulfovibrio</taxon>
    </lineage>
</organism>
<evidence type="ECO:0000313" key="2">
    <source>
        <dbReference type="Proteomes" id="UP001144297"/>
    </source>
</evidence>
<keyword evidence="2" id="KW-1185">Reference proteome</keyword>
<accession>A0A9W6LKZ9</accession>